<keyword evidence="2" id="KW-1185">Reference proteome</keyword>
<dbReference type="OrthoDB" id="1332600at2"/>
<dbReference type="EMBL" id="CP025791">
    <property type="protein sequence ID" value="AUP81185.1"/>
    <property type="molecule type" value="Genomic_DNA"/>
</dbReference>
<organism evidence="1 2">
    <name type="scientific">Flavivirga eckloniae</name>
    <dbReference type="NCBI Taxonomy" id="1803846"/>
    <lineage>
        <taxon>Bacteria</taxon>
        <taxon>Pseudomonadati</taxon>
        <taxon>Bacteroidota</taxon>
        <taxon>Flavobacteriia</taxon>
        <taxon>Flavobacteriales</taxon>
        <taxon>Flavobacteriaceae</taxon>
        <taxon>Flavivirga</taxon>
    </lineage>
</organism>
<sequence length="287" mass="33714">MSYDLNFYKKTTSSVSKSDIEKYLTNLPNVTKENETQWFYQNEDTGAYCSFEYYESDEEDEEENFNGFEDTNFTFNINFIRPQFFGKECFPLVDNLIRDLDLHILNPQGDPEPKKYENGILEKEWGESNLNFAKSNFKEWELSYLELNKSNYSWAFSKNRKSLQNALGDNYFVPGIFYIKKKNTNVVNTLAVWPEHIPYILPEVDYVLVQKKIKKLFRTKKEDGLIKYSELVSKLGSFFVDEKDYKIIHPENANKISKLFNELPLIGGFEDFGEGITVDKFVNTKSK</sequence>
<protein>
    <submittedName>
        <fullName evidence="1">Uncharacterized protein</fullName>
    </submittedName>
</protein>
<dbReference type="RefSeq" id="WP_102757828.1">
    <property type="nucleotide sequence ID" value="NZ_CP025791.1"/>
</dbReference>
<accession>A0A2K9PVU1</accession>
<dbReference type="KEGG" id="fek:C1H87_21700"/>
<gene>
    <name evidence="1" type="ORF">C1H87_21700</name>
</gene>
<reference evidence="1 2" key="1">
    <citation type="submission" date="2018-01" db="EMBL/GenBank/DDBJ databases">
        <title>Complete genome sequence of Flavivirga eckloniae ECD14 isolated from seaweed Ecklonia cava.</title>
        <authorList>
            <person name="Lee J.H."/>
            <person name="Baik K.S."/>
            <person name="Seong C.N."/>
        </authorList>
    </citation>
    <scope>NUCLEOTIDE SEQUENCE [LARGE SCALE GENOMIC DNA]</scope>
    <source>
        <strain evidence="1 2">ECD14</strain>
    </source>
</reference>
<dbReference type="AlphaFoldDB" id="A0A2K9PVU1"/>
<name>A0A2K9PVU1_9FLAO</name>
<proteinExistence type="predicted"/>
<evidence type="ECO:0000313" key="2">
    <source>
        <dbReference type="Proteomes" id="UP000235826"/>
    </source>
</evidence>
<evidence type="ECO:0000313" key="1">
    <source>
        <dbReference type="EMBL" id="AUP81185.1"/>
    </source>
</evidence>
<dbReference type="Proteomes" id="UP000235826">
    <property type="component" value="Chromosome"/>
</dbReference>